<dbReference type="InterPro" id="IPR005158">
    <property type="entry name" value="BTAD"/>
</dbReference>
<evidence type="ECO:0000313" key="3">
    <source>
        <dbReference type="Proteomes" id="UP001064971"/>
    </source>
</evidence>
<dbReference type="Gene3D" id="3.40.50.300">
    <property type="entry name" value="P-loop containing nucleotide triphosphate hydrolases"/>
    <property type="match status" value="1"/>
</dbReference>
<keyword evidence="3" id="KW-1185">Reference proteome</keyword>
<keyword evidence="2" id="KW-0614">Plasmid</keyword>
<sequence>MSPVWQARLLGSARLEGPGEQPLALERKLAACLAYLALEGATHRSRLVGLLWPESPEATARNNLSQMLRKLRLATGTDLIVGGERVGLTPELRVDAAELRDLTTQGRHAELITRGGELLAGLPYDDCPDLSDWIAAERERFLEWRAQALRSELGRTERGGDLERALELARALLDLDPVSEDAWRHVMRLHYLRGDRPAALRAYQRCRETLRREFGVDPLPETARLAREIDLGTVPVPATPRPRAELPLSVLRPPHLVGREREWAQLDEAWERGQMIYVEGDPGVGKTRLVTDFAASKGAFIEFRGRPGDVHQPFTSSARNYRMLVERRPDLQIKPWVRQELGRVLPEYAPPGPPPEPLGSGADVLRYRQAMMRLCFQTYEGIGTVVADDLQFYDHPSTRDGLYFFANMFAAPRDPESPFPRVIGAYRTGELMPEVVRDVEDLVRQGVAIKIRLAPLEGDVLGTLMDDLGVPDDRALRSRLTQYSGGSPLFLLEIVKHLIESGTLTKGALSGVQLPLTARVGEVISRRLERLSAPALQAARAASVLQSDFDVETVAEVLGSPVLDVAEAWAELEAAQIVGGHGFWHDLVYEAVSAGIPASVRSLLHRRAAHTLARSGAGAARVARHWLEGGRDDLAAPLFLEAAREAEDRFQLGEGAAFFAQSARLLARLGHHDGAEVALHAQARLEARQREVVETGH</sequence>
<accession>A0ABN6RMR8</accession>
<evidence type="ECO:0000259" key="1">
    <source>
        <dbReference type="SMART" id="SM01043"/>
    </source>
</evidence>
<evidence type="ECO:0000313" key="2">
    <source>
        <dbReference type="EMBL" id="BDP43974.1"/>
    </source>
</evidence>
<reference evidence="2" key="1">
    <citation type="submission" date="2022-07" db="EMBL/GenBank/DDBJ databases">
        <title>Complete Genome Sequence of the Radioresistant Bacterium Deinococcus aetherius ST0316, Isolated from the Air Dust collected in Lower Stratosphere above Japan.</title>
        <authorList>
            <person name="Satoh K."/>
            <person name="Hagiwara K."/>
            <person name="Katsumata K."/>
            <person name="Kubo A."/>
            <person name="Yokobori S."/>
            <person name="Yamagishi A."/>
            <person name="Oono Y."/>
            <person name="Narumi I."/>
        </authorList>
    </citation>
    <scope>NUCLEOTIDE SEQUENCE</scope>
    <source>
        <strain evidence="2">ST0316</strain>
        <plasmid evidence="2">pDAETH-2</plasmid>
    </source>
</reference>
<dbReference type="SUPFAM" id="SSF52540">
    <property type="entry name" value="P-loop containing nucleoside triphosphate hydrolases"/>
    <property type="match status" value="1"/>
</dbReference>
<dbReference type="PANTHER" id="PTHR35807">
    <property type="entry name" value="TRANSCRIPTIONAL REGULATOR REDD-RELATED"/>
    <property type="match status" value="1"/>
</dbReference>
<gene>
    <name evidence="2" type="ORF">DAETH_39430</name>
</gene>
<dbReference type="Proteomes" id="UP001064971">
    <property type="component" value="Plasmid pDAETH-2"/>
</dbReference>
<feature type="domain" description="Bacterial transcriptional activator" evidence="1">
    <location>
        <begin position="94"/>
        <end position="230"/>
    </location>
</feature>
<dbReference type="InterPro" id="IPR051677">
    <property type="entry name" value="AfsR-DnrI-RedD_regulator"/>
</dbReference>
<dbReference type="Gene3D" id="1.25.40.10">
    <property type="entry name" value="Tetratricopeptide repeat domain"/>
    <property type="match status" value="1"/>
</dbReference>
<dbReference type="Pfam" id="PF13191">
    <property type="entry name" value="AAA_16"/>
    <property type="match status" value="1"/>
</dbReference>
<dbReference type="InterPro" id="IPR027417">
    <property type="entry name" value="P-loop_NTPase"/>
</dbReference>
<dbReference type="InterPro" id="IPR011990">
    <property type="entry name" value="TPR-like_helical_dom_sf"/>
</dbReference>
<geneLocation type="plasmid" evidence="2 3">
    <name>pDAETH-2</name>
</geneLocation>
<dbReference type="SUPFAM" id="SSF48452">
    <property type="entry name" value="TPR-like"/>
    <property type="match status" value="1"/>
</dbReference>
<protein>
    <recommendedName>
        <fullName evidence="1">Bacterial transcriptional activator domain-containing protein</fullName>
    </recommendedName>
</protein>
<dbReference type="InterPro" id="IPR041664">
    <property type="entry name" value="AAA_16"/>
</dbReference>
<dbReference type="RefSeq" id="WP_264778341.1">
    <property type="nucleotide sequence ID" value="NZ_AP026562.1"/>
</dbReference>
<proteinExistence type="predicted"/>
<dbReference type="Pfam" id="PF03704">
    <property type="entry name" value="BTAD"/>
    <property type="match status" value="1"/>
</dbReference>
<organism evidence="2 3">
    <name type="scientific">Deinococcus aetherius</name>
    <dbReference type="NCBI Taxonomy" id="200252"/>
    <lineage>
        <taxon>Bacteria</taxon>
        <taxon>Thermotogati</taxon>
        <taxon>Deinococcota</taxon>
        <taxon>Deinococci</taxon>
        <taxon>Deinococcales</taxon>
        <taxon>Deinococcaceae</taxon>
        <taxon>Deinococcus</taxon>
    </lineage>
</organism>
<name>A0ABN6RMR8_9DEIO</name>
<dbReference type="SMART" id="SM01043">
    <property type="entry name" value="BTAD"/>
    <property type="match status" value="1"/>
</dbReference>
<dbReference type="EMBL" id="AP026562">
    <property type="protein sequence ID" value="BDP43974.1"/>
    <property type="molecule type" value="Genomic_DNA"/>
</dbReference>